<gene>
    <name evidence="2" type="ORF">CAPTEDRAFT_196790</name>
</gene>
<accession>R7TVF5</accession>
<feature type="compositionally biased region" description="Basic and acidic residues" evidence="1">
    <location>
        <begin position="158"/>
        <end position="167"/>
    </location>
</feature>
<evidence type="ECO:0000256" key="1">
    <source>
        <dbReference type="SAM" id="MobiDB-lite"/>
    </source>
</evidence>
<dbReference type="EMBL" id="AMQN01028650">
    <property type="status" value="NOT_ANNOTATED_CDS"/>
    <property type="molecule type" value="Genomic_DNA"/>
</dbReference>
<sequence>MGGRVVLDSVVGRPDVEGKVLDTVEREVGLGVVNMEGLAVLGIDATVVLAKVAGSPDVDGNVLEKVAVRPSGAFVEAVIGVGIVVVGIESTVFPIVVGILGKPGAVLCALLAVTVTTPFTERKTTSIEGKRKGGRSKRKWTDNIKEWTGMRRGQHLVQGREEWRSQLERSPTP</sequence>
<organism evidence="2">
    <name type="scientific">Capitella teleta</name>
    <name type="common">Polychaete worm</name>
    <dbReference type="NCBI Taxonomy" id="283909"/>
    <lineage>
        <taxon>Eukaryota</taxon>
        <taxon>Metazoa</taxon>
        <taxon>Spiralia</taxon>
        <taxon>Lophotrochozoa</taxon>
        <taxon>Annelida</taxon>
        <taxon>Polychaeta</taxon>
        <taxon>Sedentaria</taxon>
        <taxon>Scolecida</taxon>
        <taxon>Capitellidae</taxon>
        <taxon>Capitella</taxon>
    </lineage>
</organism>
<dbReference type="EMBL" id="AMQN01028651">
    <property type="status" value="NOT_ANNOTATED_CDS"/>
    <property type="molecule type" value="Genomic_DNA"/>
</dbReference>
<dbReference type="AlphaFoldDB" id="R7TVF5"/>
<evidence type="ECO:0000313" key="4">
    <source>
        <dbReference type="Proteomes" id="UP000014760"/>
    </source>
</evidence>
<keyword evidence="4" id="KW-1185">Reference proteome</keyword>
<name>R7TVF5_CAPTE</name>
<dbReference type="EMBL" id="KB309134">
    <property type="protein sequence ID" value="ELT95446.1"/>
    <property type="molecule type" value="Genomic_DNA"/>
</dbReference>
<reference evidence="2 4" key="2">
    <citation type="journal article" date="2013" name="Nature">
        <title>Insights into bilaterian evolution from three spiralian genomes.</title>
        <authorList>
            <person name="Simakov O."/>
            <person name="Marletaz F."/>
            <person name="Cho S.J."/>
            <person name="Edsinger-Gonzales E."/>
            <person name="Havlak P."/>
            <person name="Hellsten U."/>
            <person name="Kuo D.H."/>
            <person name="Larsson T."/>
            <person name="Lv J."/>
            <person name="Arendt D."/>
            <person name="Savage R."/>
            <person name="Osoegawa K."/>
            <person name="de Jong P."/>
            <person name="Grimwood J."/>
            <person name="Chapman J.A."/>
            <person name="Shapiro H."/>
            <person name="Aerts A."/>
            <person name="Otillar R.P."/>
            <person name="Terry A.Y."/>
            <person name="Boore J.L."/>
            <person name="Grigoriev I.V."/>
            <person name="Lindberg D.R."/>
            <person name="Seaver E.C."/>
            <person name="Weisblat D.A."/>
            <person name="Putnam N.H."/>
            <person name="Rokhsar D.S."/>
        </authorList>
    </citation>
    <scope>NUCLEOTIDE SEQUENCE</scope>
    <source>
        <strain evidence="2 4">I ESC-2004</strain>
    </source>
</reference>
<dbReference type="Proteomes" id="UP000014760">
    <property type="component" value="Unassembled WGS sequence"/>
</dbReference>
<protein>
    <submittedName>
        <fullName evidence="2 3">Uncharacterized protein</fullName>
    </submittedName>
</protein>
<reference evidence="4" key="1">
    <citation type="submission" date="2012-12" db="EMBL/GenBank/DDBJ databases">
        <authorList>
            <person name="Hellsten U."/>
            <person name="Grimwood J."/>
            <person name="Chapman J.A."/>
            <person name="Shapiro H."/>
            <person name="Aerts A."/>
            <person name="Otillar R.P."/>
            <person name="Terry A.Y."/>
            <person name="Boore J.L."/>
            <person name="Simakov O."/>
            <person name="Marletaz F."/>
            <person name="Cho S.-J."/>
            <person name="Edsinger-Gonzales E."/>
            <person name="Havlak P."/>
            <person name="Kuo D.-H."/>
            <person name="Larsson T."/>
            <person name="Lv J."/>
            <person name="Arendt D."/>
            <person name="Savage R."/>
            <person name="Osoegawa K."/>
            <person name="de Jong P."/>
            <person name="Lindberg D.R."/>
            <person name="Seaver E.C."/>
            <person name="Weisblat D.A."/>
            <person name="Putnam N.H."/>
            <person name="Grigoriev I.V."/>
            <person name="Rokhsar D.S."/>
        </authorList>
    </citation>
    <scope>NUCLEOTIDE SEQUENCE</scope>
    <source>
        <strain evidence="4">I ESC-2004</strain>
    </source>
</reference>
<feature type="region of interest" description="Disordered" evidence="1">
    <location>
        <begin position="153"/>
        <end position="173"/>
    </location>
</feature>
<evidence type="ECO:0000313" key="3">
    <source>
        <dbReference type="EnsemblMetazoa" id="CapteP196790"/>
    </source>
</evidence>
<proteinExistence type="predicted"/>
<dbReference type="EnsemblMetazoa" id="CapteT196790">
    <property type="protein sequence ID" value="CapteP196790"/>
    <property type="gene ID" value="CapteG196790"/>
</dbReference>
<evidence type="ECO:0000313" key="2">
    <source>
        <dbReference type="EMBL" id="ELT95446.1"/>
    </source>
</evidence>
<dbReference type="HOGENOM" id="CLU_1549103_0_0_1"/>
<reference evidence="3" key="3">
    <citation type="submission" date="2015-06" db="UniProtKB">
        <authorList>
            <consortium name="EnsemblMetazoa"/>
        </authorList>
    </citation>
    <scope>IDENTIFICATION</scope>
</reference>